<evidence type="ECO:0000313" key="2">
    <source>
        <dbReference type="Proteomes" id="UP000177419"/>
    </source>
</evidence>
<sequence length="382" mass="43699">MPQNAEEVFESLRRSSAYNYLSSAAEETKRRIFAKVWRECSVGLKSQYGFSGVTDGDTGLGYLVEEFARRSLSVGLAPNSQTAANLERLFLYALRTGDRSLLNLGRLCNPDLLWIECRGRRAEIVGMGEVKASAGGIRNSKEQIGFQESSIRTLTEKIREEKKNGTASQCFKQWRISVSQNFRKVLILPLGQTEFVRDIPAGWEIRELEFTRNELLFAAQKLWPDFLPEIRFEEGFLGRYERLFLKPLLQWGKERLAFVFYDDADAGAVSDELFFFSFTTAKLPLDDIDVELAKKLAGGLNPSSVFLGLVLPELRREDLTAGEKKFLDKFLILFGEEREAERFILLFLSNQRRFSKKLAGQIRKHKEASKIRTMENVNFLVL</sequence>
<dbReference type="STRING" id="1802669.A2746_00720"/>
<accession>A0A1F8EYC2</accession>
<organism evidence="1 2">
    <name type="scientific">Candidatus Yanofskybacteria bacterium RIFCSPHIGHO2_01_FULL_44_22</name>
    <dbReference type="NCBI Taxonomy" id="1802669"/>
    <lineage>
        <taxon>Bacteria</taxon>
        <taxon>Candidatus Yanofskyibacteriota</taxon>
    </lineage>
</organism>
<proteinExistence type="predicted"/>
<comment type="caution">
    <text evidence="1">The sequence shown here is derived from an EMBL/GenBank/DDBJ whole genome shotgun (WGS) entry which is preliminary data.</text>
</comment>
<dbReference type="AlphaFoldDB" id="A0A1F8EYC2"/>
<gene>
    <name evidence="1" type="ORF">A2746_00720</name>
</gene>
<dbReference type="EMBL" id="MGJJ01000004">
    <property type="protein sequence ID" value="OGN05865.1"/>
    <property type="molecule type" value="Genomic_DNA"/>
</dbReference>
<dbReference type="Proteomes" id="UP000177419">
    <property type="component" value="Unassembled WGS sequence"/>
</dbReference>
<evidence type="ECO:0000313" key="1">
    <source>
        <dbReference type="EMBL" id="OGN05865.1"/>
    </source>
</evidence>
<name>A0A1F8EYC2_9BACT</name>
<protein>
    <submittedName>
        <fullName evidence="1">Uncharacterized protein</fullName>
    </submittedName>
</protein>
<reference evidence="1 2" key="1">
    <citation type="journal article" date="2016" name="Nat. Commun.">
        <title>Thousands of microbial genomes shed light on interconnected biogeochemical processes in an aquifer system.</title>
        <authorList>
            <person name="Anantharaman K."/>
            <person name="Brown C.T."/>
            <person name="Hug L.A."/>
            <person name="Sharon I."/>
            <person name="Castelle C.J."/>
            <person name="Probst A.J."/>
            <person name="Thomas B.C."/>
            <person name="Singh A."/>
            <person name="Wilkins M.J."/>
            <person name="Karaoz U."/>
            <person name="Brodie E.L."/>
            <person name="Williams K.H."/>
            <person name="Hubbard S.S."/>
            <person name="Banfield J.F."/>
        </authorList>
    </citation>
    <scope>NUCLEOTIDE SEQUENCE [LARGE SCALE GENOMIC DNA]</scope>
</reference>